<dbReference type="EMBL" id="WJQU01003471">
    <property type="protein sequence ID" value="KAJ6624617.1"/>
    <property type="molecule type" value="Genomic_DNA"/>
</dbReference>
<feature type="region of interest" description="Disordered" evidence="1">
    <location>
        <begin position="1"/>
        <end position="76"/>
    </location>
</feature>
<evidence type="ECO:0000256" key="1">
    <source>
        <dbReference type="SAM" id="MobiDB-lite"/>
    </source>
</evidence>
<dbReference type="AlphaFoldDB" id="A0A9Q0RU51"/>
<dbReference type="Proteomes" id="UP001151699">
    <property type="component" value="Unassembled WGS sequence"/>
</dbReference>
<organism evidence="2 3">
    <name type="scientific">Pseudolycoriella hygida</name>
    <dbReference type="NCBI Taxonomy" id="35572"/>
    <lineage>
        <taxon>Eukaryota</taxon>
        <taxon>Metazoa</taxon>
        <taxon>Ecdysozoa</taxon>
        <taxon>Arthropoda</taxon>
        <taxon>Hexapoda</taxon>
        <taxon>Insecta</taxon>
        <taxon>Pterygota</taxon>
        <taxon>Neoptera</taxon>
        <taxon>Endopterygota</taxon>
        <taxon>Diptera</taxon>
        <taxon>Nematocera</taxon>
        <taxon>Sciaroidea</taxon>
        <taxon>Sciaridae</taxon>
        <taxon>Pseudolycoriella</taxon>
    </lineage>
</organism>
<feature type="compositionally biased region" description="Polar residues" evidence="1">
    <location>
        <begin position="52"/>
        <end position="67"/>
    </location>
</feature>
<sequence length="111" mass="12325">MQPSHIPNTNLHVPSMTHRLQFDHYGGGPINYPPPSTPSSMQNGPPPPPPQFQHNQSQLYSPMQMNNYPPPDVFNASYPPPSAHALHFQQVSPVTVPTDFNISATYSINPR</sequence>
<evidence type="ECO:0000313" key="2">
    <source>
        <dbReference type="EMBL" id="KAJ6624617.1"/>
    </source>
</evidence>
<dbReference type="OrthoDB" id="10067217at2759"/>
<gene>
    <name evidence="2" type="ORF">Bhyg_16492</name>
</gene>
<accession>A0A9Q0RU51</accession>
<evidence type="ECO:0000313" key="3">
    <source>
        <dbReference type="Proteomes" id="UP001151699"/>
    </source>
</evidence>
<reference evidence="2" key="1">
    <citation type="submission" date="2022-07" db="EMBL/GenBank/DDBJ databases">
        <authorList>
            <person name="Trinca V."/>
            <person name="Uliana J.V.C."/>
            <person name="Torres T.T."/>
            <person name="Ward R.J."/>
            <person name="Monesi N."/>
        </authorList>
    </citation>
    <scope>NUCLEOTIDE SEQUENCE</scope>
    <source>
        <strain evidence="2">HSMRA1968</strain>
        <tissue evidence="2">Whole embryos</tissue>
    </source>
</reference>
<keyword evidence="3" id="KW-1185">Reference proteome</keyword>
<proteinExistence type="predicted"/>
<protein>
    <submittedName>
        <fullName evidence="2">Uncharacterized protein</fullName>
    </submittedName>
</protein>
<comment type="caution">
    <text evidence="2">The sequence shown here is derived from an EMBL/GenBank/DDBJ whole genome shotgun (WGS) entry which is preliminary data.</text>
</comment>
<feature type="non-terminal residue" evidence="2">
    <location>
        <position position="111"/>
    </location>
</feature>
<feature type="compositionally biased region" description="Polar residues" evidence="1">
    <location>
        <begin position="1"/>
        <end position="12"/>
    </location>
</feature>
<name>A0A9Q0RU51_9DIPT</name>